<dbReference type="GO" id="GO:0016747">
    <property type="term" value="F:acyltransferase activity, transferring groups other than amino-acyl groups"/>
    <property type="evidence" value="ECO:0007669"/>
    <property type="project" value="InterPro"/>
</dbReference>
<dbReference type="AlphaFoldDB" id="A0A6G8AW86"/>
<gene>
    <name evidence="2" type="ORF">G7082_12245</name>
</gene>
<accession>A0A6G8AW86</accession>
<evidence type="ECO:0000313" key="3">
    <source>
        <dbReference type="Proteomes" id="UP000501747"/>
    </source>
</evidence>
<dbReference type="RefSeq" id="WP_166035331.1">
    <property type="nucleotide sequence ID" value="NZ_CP049887.1"/>
</dbReference>
<dbReference type="Pfam" id="PF00583">
    <property type="entry name" value="Acetyltransf_1"/>
    <property type="match status" value="1"/>
</dbReference>
<keyword evidence="3" id="KW-1185">Reference proteome</keyword>
<dbReference type="Gene3D" id="3.40.630.30">
    <property type="match status" value="1"/>
</dbReference>
<dbReference type="PROSITE" id="PS51186">
    <property type="entry name" value="GNAT"/>
    <property type="match status" value="1"/>
</dbReference>
<dbReference type="CDD" id="cd04301">
    <property type="entry name" value="NAT_SF"/>
    <property type="match status" value="1"/>
</dbReference>
<protein>
    <submittedName>
        <fullName evidence="2">GNAT family N-acetyltransferase</fullName>
    </submittedName>
</protein>
<feature type="domain" description="N-acetyltransferase" evidence="1">
    <location>
        <begin position="2"/>
        <end position="161"/>
    </location>
</feature>
<dbReference type="SUPFAM" id="SSF55729">
    <property type="entry name" value="Acyl-CoA N-acyltransferases (Nat)"/>
    <property type="match status" value="1"/>
</dbReference>
<sequence length="161" mass="18735">MIKITKSTDNHQESLNQIFEESIPYFLKVEGREPLKPLEDIREQIGNLPASVNITCFTIFFNNEIAGYTWILEESTEFYYVLHFYVKDSLKRQNIGRSTIELLDNLYRQKGINTCQLLVSGSNYLGLKFWTEIGFNKIVYVEASDENSPTSTVEIELERTF</sequence>
<proteinExistence type="predicted"/>
<keyword evidence="2" id="KW-0808">Transferase</keyword>
<evidence type="ECO:0000313" key="2">
    <source>
        <dbReference type="EMBL" id="QIL49205.1"/>
    </source>
</evidence>
<reference evidence="2 3" key="1">
    <citation type="submission" date="2020-03" db="EMBL/GenBank/DDBJ databases">
        <title>Vagococcus sp. nov., isolated from beetles.</title>
        <authorList>
            <person name="Hyun D.-W."/>
            <person name="Bae J.-W."/>
        </authorList>
    </citation>
    <scope>NUCLEOTIDE SEQUENCE [LARGE SCALE GENOMIC DNA]</scope>
    <source>
        <strain evidence="2 3">HDW17B</strain>
    </source>
</reference>
<evidence type="ECO:0000259" key="1">
    <source>
        <dbReference type="PROSITE" id="PS51186"/>
    </source>
</evidence>
<dbReference type="Proteomes" id="UP000501747">
    <property type="component" value="Chromosome"/>
</dbReference>
<name>A0A6G8AW86_9ENTE</name>
<dbReference type="KEGG" id="vhy:G7082_12245"/>
<organism evidence="2 3">
    <name type="scientific">Vagococcus hydrophili</name>
    <dbReference type="NCBI Taxonomy" id="2714947"/>
    <lineage>
        <taxon>Bacteria</taxon>
        <taxon>Bacillati</taxon>
        <taxon>Bacillota</taxon>
        <taxon>Bacilli</taxon>
        <taxon>Lactobacillales</taxon>
        <taxon>Enterococcaceae</taxon>
        <taxon>Vagococcus</taxon>
    </lineage>
</organism>
<dbReference type="EMBL" id="CP049887">
    <property type="protein sequence ID" value="QIL49205.1"/>
    <property type="molecule type" value="Genomic_DNA"/>
</dbReference>
<dbReference type="InterPro" id="IPR000182">
    <property type="entry name" value="GNAT_dom"/>
</dbReference>
<dbReference type="InterPro" id="IPR016181">
    <property type="entry name" value="Acyl_CoA_acyltransferase"/>
</dbReference>